<evidence type="ECO:0000259" key="2">
    <source>
        <dbReference type="Pfam" id="PF03372"/>
    </source>
</evidence>
<gene>
    <name evidence="3" type="ORF">H4W29_003135</name>
</gene>
<reference evidence="3 4" key="1">
    <citation type="submission" date="2020-10" db="EMBL/GenBank/DDBJ databases">
        <title>Sequencing the genomes of 1000 actinobacteria strains.</title>
        <authorList>
            <person name="Klenk H.-P."/>
        </authorList>
    </citation>
    <scope>NUCLEOTIDE SEQUENCE [LARGE SCALE GENOMIC DNA]</scope>
    <source>
        <strain evidence="3 4">DSM 7307</strain>
    </source>
</reference>
<protein>
    <submittedName>
        <fullName evidence="3">Endonuclease/exonuclease/phosphatase (EEP) superfamily protein YafD</fullName>
    </submittedName>
</protein>
<comment type="caution">
    <text evidence="3">The sequence shown here is derived from an EMBL/GenBank/DDBJ whole genome shotgun (WGS) entry which is preliminary data.</text>
</comment>
<keyword evidence="1" id="KW-1133">Transmembrane helix</keyword>
<dbReference type="Pfam" id="PF03372">
    <property type="entry name" value="Exo_endo_phos"/>
    <property type="match status" value="1"/>
</dbReference>
<keyword evidence="3" id="KW-0378">Hydrolase</keyword>
<dbReference type="InterPro" id="IPR005135">
    <property type="entry name" value="Endo/exonuclease/phosphatase"/>
</dbReference>
<keyword evidence="1" id="KW-0472">Membrane</keyword>
<evidence type="ECO:0000313" key="4">
    <source>
        <dbReference type="Proteomes" id="UP000620262"/>
    </source>
</evidence>
<accession>A0ABR9IRY0</accession>
<dbReference type="RefSeq" id="WP_192729732.1">
    <property type="nucleotide sequence ID" value="NZ_BAAAVL010000005.1"/>
</dbReference>
<dbReference type="EMBL" id="JADBEC010000001">
    <property type="protein sequence ID" value="MBE1505954.1"/>
    <property type="molecule type" value="Genomic_DNA"/>
</dbReference>
<feature type="transmembrane region" description="Helical" evidence="1">
    <location>
        <begin position="62"/>
        <end position="79"/>
    </location>
</feature>
<keyword evidence="1" id="KW-0812">Transmembrane</keyword>
<sequence length="309" mass="34817">MRHTVFCVLSVLITIVLALVSLRYFTDFWLLSLVYSFQVHLSIVCAVGAVIALFFRRHWYGFLMLAVATFLNIHGVIMLREFAGRTPPEDAPRLFRLMSFNIENDNFENGGRIADAILASGADVVDIMEAEPVFAQLPRLQQLYPYRIGCDASEKCDTLVLSKRPFVRQETRDIGELWKQRLVSVSIDFDGTPVDLLFPHLSKPYFDDFQADELEDLTAFMKPHTGALVVAGDFNSSILAPTIQHFLRGTGLTTDFPEPTTWPVSAGSFGISIDHIFARPPLLIRATSRLEDSFGSNHYGLVSDFVREY</sequence>
<feature type="domain" description="Endonuclease/exonuclease/phosphatase" evidence="2">
    <location>
        <begin position="98"/>
        <end position="294"/>
    </location>
</feature>
<keyword evidence="3" id="KW-0255">Endonuclease</keyword>
<proteinExistence type="predicted"/>
<evidence type="ECO:0000256" key="1">
    <source>
        <dbReference type="SAM" id="Phobius"/>
    </source>
</evidence>
<keyword evidence="4" id="KW-1185">Reference proteome</keyword>
<dbReference type="InterPro" id="IPR036691">
    <property type="entry name" value="Endo/exonu/phosph_ase_sf"/>
</dbReference>
<dbReference type="SUPFAM" id="SSF56219">
    <property type="entry name" value="DNase I-like"/>
    <property type="match status" value="1"/>
</dbReference>
<keyword evidence="3" id="KW-0540">Nuclease</keyword>
<organism evidence="3 4">
    <name type="scientific">Rhizobium viscosum</name>
    <name type="common">Arthrobacter viscosus</name>
    <dbReference type="NCBI Taxonomy" id="1673"/>
    <lineage>
        <taxon>Bacteria</taxon>
        <taxon>Pseudomonadati</taxon>
        <taxon>Pseudomonadota</taxon>
        <taxon>Alphaproteobacteria</taxon>
        <taxon>Hyphomicrobiales</taxon>
        <taxon>Rhizobiaceae</taxon>
        <taxon>Rhizobium/Agrobacterium group</taxon>
        <taxon>Rhizobium</taxon>
    </lineage>
</organism>
<dbReference type="Gene3D" id="3.60.10.10">
    <property type="entry name" value="Endonuclease/exonuclease/phosphatase"/>
    <property type="match status" value="1"/>
</dbReference>
<name>A0ABR9IRY0_RHIVS</name>
<dbReference type="Proteomes" id="UP000620262">
    <property type="component" value="Unassembled WGS sequence"/>
</dbReference>
<feature type="transmembrane region" description="Helical" evidence="1">
    <location>
        <begin position="28"/>
        <end position="55"/>
    </location>
</feature>
<dbReference type="GO" id="GO:0004519">
    <property type="term" value="F:endonuclease activity"/>
    <property type="evidence" value="ECO:0007669"/>
    <property type="project" value="UniProtKB-KW"/>
</dbReference>
<evidence type="ECO:0000313" key="3">
    <source>
        <dbReference type="EMBL" id="MBE1505954.1"/>
    </source>
</evidence>